<dbReference type="InterPro" id="IPR036259">
    <property type="entry name" value="MFS_trans_sf"/>
</dbReference>
<feature type="transmembrane region" description="Helical" evidence="7">
    <location>
        <begin position="318"/>
        <end position="337"/>
    </location>
</feature>
<dbReference type="STRING" id="593133.SAMN04488006_2101"/>
<feature type="transmembrane region" description="Helical" evidence="7">
    <location>
        <begin position="89"/>
        <end position="105"/>
    </location>
</feature>
<evidence type="ECO:0000313" key="9">
    <source>
        <dbReference type="EMBL" id="SFS58878.1"/>
    </source>
</evidence>
<evidence type="ECO:0000256" key="7">
    <source>
        <dbReference type="SAM" id="Phobius"/>
    </source>
</evidence>
<dbReference type="PANTHER" id="PTHR23517">
    <property type="entry name" value="RESISTANCE PROTEIN MDTM, PUTATIVE-RELATED-RELATED"/>
    <property type="match status" value="1"/>
</dbReference>
<dbReference type="OrthoDB" id="6247348at2"/>
<sequence length="494" mass="54857">MSTEKKSFFGVMKSYNKNFWVASGMELFERWAWYGLFAVLALYLTGSTDEGGLGFTHTEKGQIMGIVTAILYLLPMITGVIADKIGYKLSLVIAYVLLISGYYLMGEVSSYSSVFLVFLWVAVGAAMFKPVASAIITKNTDESNSTLGFGIFYMMVNIGGFVGPAMSSTLRTQYGWKIIFLQASIVIAINLLILIFFYKETAREKKEETIGEAIISSLKNIWEAVKDSRLSVLLVIMVGFWTMFNQLFYTLPTFIEDWVDTAALHDSIAQVSPWLASFMSGGGTSVNPEMLINIDAGAIIVFQLIVSFFVLRMRHVSAMITGFIIASIGIGITFYTGNGLYTILGIVIFAIGEMMTNPTFSSFIALISPKGKEALYMGTYFLPIFLGNFLTTFISGNLYEAWSDKLSLLQSEMAKRAIEMPEISAEFTKNNYFSMASEKLGMSETEMTQLIWDNYQPNKIWYVIVGIGIVTILALSIYDKLVIRPKEAAAKASN</sequence>
<dbReference type="PROSITE" id="PS50850">
    <property type="entry name" value="MFS"/>
    <property type="match status" value="1"/>
</dbReference>
<evidence type="ECO:0000256" key="2">
    <source>
        <dbReference type="ARBA" id="ARBA00022448"/>
    </source>
</evidence>
<dbReference type="Pfam" id="PF07690">
    <property type="entry name" value="MFS_1"/>
    <property type="match status" value="1"/>
</dbReference>
<dbReference type="RefSeq" id="WP_090225829.1">
    <property type="nucleotide sequence ID" value="NZ_FOZP01000005.1"/>
</dbReference>
<feature type="transmembrane region" description="Helical" evidence="7">
    <location>
        <begin position="63"/>
        <end position="82"/>
    </location>
</feature>
<feature type="domain" description="Major facilitator superfamily (MFS) profile" evidence="8">
    <location>
        <begin position="1"/>
        <end position="483"/>
    </location>
</feature>
<evidence type="ECO:0000256" key="6">
    <source>
        <dbReference type="ARBA" id="ARBA00023136"/>
    </source>
</evidence>
<keyword evidence="6 7" id="KW-0472">Membrane</keyword>
<keyword evidence="2" id="KW-0813">Transport</keyword>
<keyword evidence="4 7" id="KW-0812">Transmembrane</keyword>
<feature type="transmembrane region" description="Helical" evidence="7">
    <location>
        <begin position="178"/>
        <end position="198"/>
    </location>
</feature>
<feature type="transmembrane region" description="Helical" evidence="7">
    <location>
        <begin position="147"/>
        <end position="166"/>
    </location>
</feature>
<feature type="transmembrane region" description="Helical" evidence="7">
    <location>
        <begin position="290"/>
        <end position="311"/>
    </location>
</feature>
<keyword evidence="10" id="KW-1185">Reference proteome</keyword>
<protein>
    <submittedName>
        <fullName evidence="9">Dipeptide/tripeptide permease</fullName>
    </submittedName>
</protein>
<dbReference type="PROSITE" id="PS01023">
    <property type="entry name" value="PTR2_2"/>
    <property type="match status" value="1"/>
</dbReference>
<comment type="subcellular location">
    <subcellularLocation>
        <location evidence="1">Cell membrane</location>
        <topology evidence="1">Multi-pass membrane protein</topology>
    </subcellularLocation>
</comment>
<dbReference type="GO" id="GO:0022857">
    <property type="term" value="F:transmembrane transporter activity"/>
    <property type="evidence" value="ECO:0007669"/>
    <property type="project" value="InterPro"/>
</dbReference>
<dbReference type="InterPro" id="IPR020846">
    <property type="entry name" value="MFS_dom"/>
</dbReference>
<dbReference type="InterPro" id="IPR018456">
    <property type="entry name" value="PTR2_symporter_CS"/>
</dbReference>
<evidence type="ECO:0000256" key="4">
    <source>
        <dbReference type="ARBA" id="ARBA00022692"/>
    </source>
</evidence>
<keyword evidence="3" id="KW-1003">Cell membrane</keyword>
<proteinExistence type="predicted"/>
<dbReference type="SUPFAM" id="SSF103473">
    <property type="entry name" value="MFS general substrate transporter"/>
    <property type="match status" value="1"/>
</dbReference>
<dbReference type="Proteomes" id="UP000199312">
    <property type="component" value="Unassembled WGS sequence"/>
</dbReference>
<keyword evidence="5 7" id="KW-1133">Transmembrane helix</keyword>
<dbReference type="EMBL" id="FOZP01000005">
    <property type="protein sequence ID" value="SFS58878.1"/>
    <property type="molecule type" value="Genomic_DNA"/>
</dbReference>
<feature type="transmembrane region" description="Helical" evidence="7">
    <location>
        <begin position="230"/>
        <end position="249"/>
    </location>
</feature>
<feature type="transmembrane region" description="Helical" evidence="7">
    <location>
        <begin position="460"/>
        <end position="478"/>
    </location>
</feature>
<feature type="transmembrane region" description="Helical" evidence="7">
    <location>
        <begin position="111"/>
        <end position="135"/>
    </location>
</feature>
<accession>A0A1I6R2Z2</accession>
<dbReference type="GO" id="GO:0005886">
    <property type="term" value="C:plasma membrane"/>
    <property type="evidence" value="ECO:0007669"/>
    <property type="project" value="UniProtKB-SubCell"/>
</dbReference>
<name>A0A1I6R2Z2_9FLAO</name>
<dbReference type="Gene3D" id="1.20.1250.20">
    <property type="entry name" value="MFS general substrate transporter like domains"/>
    <property type="match status" value="2"/>
</dbReference>
<feature type="transmembrane region" description="Helical" evidence="7">
    <location>
        <begin position="20"/>
        <end position="43"/>
    </location>
</feature>
<evidence type="ECO:0000256" key="3">
    <source>
        <dbReference type="ARBA" id="ARBA00022475"/>
    </source>
</evidence>
<reference evidence="10" key="1">
    <citation type="submission" date="2016-10" db="EMBL/GenBank/DDBJ databases">
        <authorList>
            <person name="Varghese N."/>
            <person name="Submissions S."/>
        </authorList>
    </citation>
    <scope>NUCLEOTIDE SEQUENCE [LARGE SCALE GENOMIC DNA]</scope>
    <source>
        <strain evidence="10">DSM 24450</strain>
    </source>
</reference>
<dbReference type="PANTHER" id="PTHR23517:SF2">
    <property type="entry name" value="MULTIDRUG RESISTANCE PROTEIN MDTH"/>
    <property type="match status" value="1"/>
</dbReference>
<dbReference type="AlphaFoldDB" id="A0A1I6R2Z2"/>
<feature type="transmembrane region" description="Helical" evidence="7">
    <location>
        <begin position="343"/>
        <end position="367"/>
    </location>
</feature>
<evidence type="ECO:0000256" key="1">
    <source>
        <dbReference type="ARBA" id="ARBA00004651"/>
    </source>
</evidence>
<gene>
    <name evidence="9" type="ORF">SAMN04488006_2101</name>
</gene>
<dbReference type="InterPro" id="IPR050171">
    <property type="entry name" value="MFS_Transporters"/>
</dbReference>
<evidence type="ECO:0000313" key="10">
    <source>
        <dbReference type="Proteomes" id="UP000199312"/>
    </source>
</evidence>
<evidence type="ECO:0000256" key="5">
    <source>
        <dbReference type="ARBA" id="ARBA00022989"/>
    </source>
</evidence>
<evidence type="ECO:0000259" key="8">
    <source>
        <dbReference type="PROSITE" id="PS50850"/>
    </source>
</evidence>
<dbReference type="GO" id="GO:0006857">
    <property type="term" value="P:oligopeptide transport"/>
    <property type="evidence" value="ECO:0007669"/>
    <property type="project" value="InterPro"/>
</dbReference>
<dbReference type="InterPro" id="IPR011701">
    <property type="entry name" value="MFS"/>
</dbReference>
<feature type="transmembrane region" description="Helical" evidence="7">
    <location>
        <begin position="379"/>
        <end position="399"/>
    </location>
</feature>
<organism evidence="9 10">
    <name type="scientific">Lutibacter maritimus</name>
    <dbReference type="NCBI Taxonomy" id="593133"/>
    <lineage>
        <taxon>Bacteria</taxon>
        <taxon>Pseudomonadati</taxon>
        <taxon>Bacteroidota</taxon>
        <taxon>Flavobacteriia</taxon>
        <taxon>Flavobacteriales</taxon>
        <taxon>Flavobacteriaceae</taxon>
        <taxon>Lutibacter</taxon>
    </lineage>
</organism>